<protein>
    <submittedName>
        <fullName evidence="1">Uncharacterized protein</fullName>
    </submittedName>
</protein>
<reference evidence="1" key="1">
    <citation type="submission" date="2020-03" db="EMBL/GenBank/DDBJ databases">
        <title>The deep terrestrial virosphere.</title>
        <authorList>
            <person name="Holmfeldt K."/>
            <person name="Nilsson E."/>
            <person name="Simone D."/>
            <person name="Lopez-Fernandez M."/>
            <person name="Wu X."/>
            <person name="de Brujin I."/>
            <person name="Lundin D."/>
            <person name="Andersson A."/>
            <person name="Bertilsson S."/>
            <person name="Dopson M."/>
        </authorList>
    </citation>
    <scope>NUCLEOTIDE SEQUENCE</scope>
    <source>
        <strain evidence="2">MM415A00216</strain>
        <strain evidence="1">MM415B00427</strain>
    </source>
</reference>
<dbReference type="AlphaFoldDB" id="A0A6M3J6P7"/>
<gene>
    <name evidence="2" type="ORF">MM415A00216_0049</name>
    <name evidence="1" type="ORF">MM415B00427_0002</name>
</gene>
<evidence type="ECO:0000313" key="1">
    <source>
        <dbReference type="EMBL" id="QJA65148.1"/>
    </source>
</evidence>
<evidence type="ECO:0000313" key="2">
    <source>
        <dbReference type="EMBL" id="QJA84205.1"/>
    </source>
</evidence>
<sequence>MTITPNIVASIERTKSKIKKEEARDIPLERQADSAFLHYACDLIDRTALAICDELEKQT</sequence>
<dbReference type="EMBL" id="MT142525">
    <property type="protein sequence ID" value="QJA84205.1"/>
    <property type="molecule type" value="Genomic_DNA"/>
</dbReference>
<proteinExistence type="predicted"/>
<dbReference type="EMBL" id="MT141533">
    <property type="protein sequence ID" value="QJA65148.1"/>
    <property type="molecule type" value="Genomic_DNA"/>
</dbReference>
<organism evidence="1">
    <name type="scientific">viral metagenome</name>
    <dbReference type="NCBI Taxonomy" id="1070528"/>
    <lineage>
        <taxon>unclassified sequences</taxon>
        <taxon>metagenomes</taxon>
        <taxon>organismal metagenomes</taxon>
    </lineage>
</organism>
<accession>A0A6M3J6P7</accession>
<name>A0A6M3J6P7_9ZZZZ</name>